<feature type="compositionally biased region" description="Basic and acidic residues" evidence="1">
    <location>
        <begin position="84"/>
        <end position="105"/>
    </location>
</feature>
<proteinExistence type="predicted"/>
<dbReference type="PANTHER" id="PTHR35463:SF10">
    <property type="entry name" value="TRANSMEMBRANE PROTEIN"/>
    <property type="match status" value="1"/>
</dbReference>
<reference evidence="3" key="1">
    <citation type="submission" date="2025-08" db="UniProtKB">
        <authorList>
            <consortium name="RefSeq"/>
        </authorList>
    </citation>
    <scope>IDENTIFICATION</scope>
</reference>
<dbReference type="FunCoup" id="A0A1U8BEV4">
    <property type="interactions" value="20"/>
</dbReference>
<dbReference type="RefSeq" id="XP_010275246.2">
    <property type="nucleotide sequence ID" value="XM_010276944.2"/>
</dbReference>
<feature type="region of interest" description="Disordered" evidence="1">
    <location>
        <begin position="67"/>
        <end position="134"/>
    </location>
</feature>
<evidence type="ECO:0000313" key="2">
    <source>
        <dbReference type="Proteomes" id="UP000189703"/>
    </source>
</evidence>
<dbReference type="GeneID" id="104610371"/>
<gene>
    <name evidence="3" type="primary">LOC104610371</name>
</gene>
<evidence type="ECO:0000256" key="1">
    <source>
        <dbReference type="SAM" id="MobiDB-lite"/>
    </source>
</evidence>
<dbReference type="PANTHER" id="PTHR35463">
    <property type="entry name" value="TRANSMEMBRANE PROTEIN"/>
    <property type="match status" value="1"/>
</dbReference>
<keyword evidence="2" id="KW-1185">Reference proteome</keyword>
<dbReference type="OrthoDB" id="690661at2759"/>
<sequence length="134" mass="14919">MLETMNKLRGTSKLLIIYVLIISPLILTAKQGPNAAERAIRMETTVSPWDKVRSFVKLAWMNFRPTESERSVKPHHHSTASARDVMKEAAAKSFETTRETAEHTAKVAGEALQKTTDKLKRTVSGSGGRIDKDL</sequence>
<dbReference type="AlphaFoldDB" id="A0A1U8BEV4"/>
<organism evidence="2 3">
    <name type="scientific">Nelumbo nucifera</name>
    <name type="common">Sacred lotus</name>
    <dbReference type="NCBI Taxonomy" id="4432"/>
    <lineage>
        <taxon>Eukaryota</taxon>
        <taxon>Viridiplantae</taxon>
        <taxon>Streptophyta</taxon>
        <taxon>Embryophyta</taxon>
        <taxon>Tracheophyta</taxon>
        <taxon>Spermatophyta</taxon>
        <taxon>Magnoliopsida</taxon>
        <taxon>Proteales</taxon>
        <taxon>Nelumbonaceae</taxon>
        <taxon>Nelumbo</taxon>
    </lineage>
</organism>
<dbReference type="Proteomes" id="UP000189703">
    <property type="component" value="Unplaced"/>
</dbReference>
<name>A0A1U8BEV4_NELNU</name>
<accession>A0A1U8BEV4</accession>
<protein>
    <submittedName>
        <fullName evidence="3">Uncharacterized protein LOC104610371</fullName>
    </submittedName>
</protein>
<dbReference type="OMA" id="LALMNIW"/>
<dbReference type="KEGG" id="nnu:104610371"/>
<evidence type="ECO:0000313" key="3">
    <source>
        <dbReference type="RefSeq" id="XP_010275246.2"/>
    </source>
</evidence>